<sequence>MPEMNPENRVAAEQGALHIVSLIVHARSPQVSTLSQWIDTRSDLEIHLGNEEGKLVVVLETPDLGQINEIIETIKDQPGVLNVVMVYHEEIALSDVDDVLVEKVAGSETDTEQPVKIVGEL</sequence>
<evidence type="ECO:0000313" key="5">
    <source>
        <dbReference type="EMBL" id="WGL15758.1"/>
    </source>
</evidence>
<proteinExistence type="inferred from homology"/>
<dbReference type="EMBL" id="CP118605">
    <property type="protein sequence ID" value="WGL15758.1"/>
    <property type="molecule type" value="Genomic_DNA"/>
</dbReference>
<comment type="subunit">
    <text evidence="4">Interacts with the cytoplasmic NapA precursor.</text>
</comment>
<dbReference type="PANTHER" id="PTHR38603:SF1">
    <property type="entry name" value="CHAPERONE NAPD"/>
    <property type="match status" value="1"/>
</dbReference>
<evidence type="ECO:0000256" key="3">
    <source>
        <dbReference type="ARBA" id="ARBA00023186"/>
    </source>
</evidence>
<evidence type="ECO:0000313" key="6">
    <source>
        <dbReference type="Proteomes" id="UP001236500"/>
    </source>
</evidence>
<accession>A0ABY8NA26</accession>
<dbReference type="HAMAP" id="MF_02200">
    <property type="entry name" value="NapD"/>
    <property type="match status" value="1"/>
</dbReference>
<dbReference type="InterPro" id="IPR005623">
    <property type="entry name" value="Chaperone_NapD_NO3_reduct"/>
</dbReference>
<dbReference type="Gene3D" id="3.30.70.920">
    <property type="match status" value="1"/>
</dbReference>
<evidence type="ECO:0000256" key="1">
    <source>
        <dbReference type="ARBA" id="ARBA00004496"/>
    </source>
</evidence>
<keyword evidence="3 4" id="KW-0143">Chaperone</keyword>
<comment type="function">
    <text evidence="4">Chaperone for NapA, the catalytic subunit of the periplasmic nitrate reductase. It binds directly and specifically to the twin-arginine signal peptide of NapA, preventing premature interaction with the Tat translocase and premature export.</text>
</comment>
<gene>
    <name evidence="4" type="primary">napD</name>
    <name evidence="5" type="ORF">PVT68_13380</name>
</gene>
<protein>
    <recommendedName>
        <fullName evidence="4">Chaperone NapD</fullName>
    </recommendedName>
    <alternativeName>
        <fullName evidence="4">NapA signal peptide-binding chaperone NapD</fullName>
    </alternativeName>
</protein>
<organism evidence="5 6">
    <name type="scientific">Microbulbifer bruguierae</name>
    <dbReference type="NCBI Taxonomy" id="3029061"/>
    <lineage>
        <taxon>Bacteria</taxon>
        <taxon>Pseudomonadati</taxon>
        <taxon>Pseudomonadota</taxon>
        <taxon>Gammaproteobacteria</taxon>
        <taxon>Cellvibrionales</taxon>
        <taxon>Microbulbiferaceae</taxon>
        <taxon>Microbulbifer</taxon>
    </lineage>
</organism>
<comment type="subcellular location">
    <subcellularLocation>
        <location evidence="1 4">Cytoplasm</location>
    </subcellularLocation>
</comment>
<reference evidence="5 6" key="1">
    <citation type="submission" date="2023-02" db="EMBL/GenBank/DDBJ databases">
        <title>Description and genomic characterization of Microbulbifer bruguierae sp. nov., isolated from the sediment of mangrove plant Bruguiera sexangula.</title>
        <authorList>
            <person name="Long M."/>
        </authorList>
    </citation>
    <scope>NUCLEOTIDE SEQUENCE [LARGE SCALE GENOMIC DNA]</scope>
    <source>
        <strain evidence="5 6">H12</strain>
    </source>
</reference>
<evidence type="ECO:0000256" key="2">
    <source>
        <dbReference type="ARBA" id="ARBA00022490"/>
    </source>
</evidence>
<keyword evidence="2 4" id="KW-0963">Cytoplasm</keyword>
<name>A0ABY8NA26_9GAMM</name>
<keyword evidence="6" id="KW-1185">Reference proteome</keyword>
<dbReference type="PANTHER" id="PTHR38603">
    <property type="entry name" value="CHAPERONE NAPD"/>
    <property type="match status" value="1"/>
</dbReference>
<dbReference type="Pfam" id="PF03927">
    <property type="entry name" value="NapD"/>
    <property type="match status" value="1"/>
</dbReference>
<evidence type="ECO:0000256" key="4">
    <source>
        <dbReference type="HAMAP-Rule" id="MF_02200"/>
    </source>
</evidence>
<comment type="similarity">
    <text evidence="4">Belongs to the NapD family.</text>
</comment>
<dbReference type="RefSeq" id="WP_280318832.1">
    <property type="nucleotide sequence ID" value="NZ_CP118605.1"/>
</dbReference>
<dbReference type="Proteomes" id="UP001236500">
    <property type="component" value="Chromosome"/>
</dbReference>